<keyword evidence="4 5" id="KW-0472">Membrane</keyword>
<dbReference type="InterPro" id="IPR050598">
    <property type="entry name" value="AminoAcid_Transporter"/>
</dbReference>
<evidence type="ECO:0000256" key="2">
    <source>
        <dbReference type="ARBA" id="ARBA00022692"/>
    </source>
</evidence>
<feature type="transmembrane region" description="Helical" evidence="5">
    <location>
        <begin position="198"/>
        <end position="221"/>
    </location>
</feature>
<evidence type="ECO:0000313" key="6">
    <source>
        <dbReference type="EMBL" id="QAT43550.1"/>
    </source>
</evidence>
<evidence type="ECO:0000256" key="5">
    <source>
        <dbReference type="SAM" id="Phobius"/>
    </source>
</evidence>
<dbReference type="Gene3D" id="1.20.1740.10">
    <property type="entry name" value="Amino acid/polyamine transporter I"/>
    <property type="match status" value="1"/>
</dbReference>
<dbReference type="InterPro" id="IPR002293">
    <property type="entry name" value="AA/rel_permease1"/>
</dbReference>
<protein>
    <submittedName>
        <fullName evidence="6">APC family permease</fullName>
    </submittedName>
</protein>
<evidence type="ECO:0000313" key="7">
    <source>
        <dbReference type="Proteomes" id="UP000287601"/>
    </source>
</evidence>
<dbReference type="OrthoDB" id="3181223at2"/>
<dbReference type="GO" id="GO:0016020">
    <property type="term" value="C:membrane"/>
    <property type="evidence" value="ECO:0007669"/>
    <property type="project" value="UniProtKB-SubCell"/>
</dbReference>
<gene>
    <name evidence="6" type="ORF">EQM06_10145</name>
</gene>
<feature type="transmembrane region" description="Helical" evidence="5">
    <location>
        <begin position="118"/>
        <end position="139"/>
    </location>
</feature>
<feature type="transmembrane region" description="Helical" evidence="5">
    <location>
        <begin position="160"/>
        <end position="178"/>
    </location>
</feature>
<reference evidence="6 7" key="1">
    <citation type="submission" date="2019-01" db="EMBL/GenBank/DDBJ databases">
        <title>Draft genomes of a novel of Aminipila strains.</title>
        <authorList>
            <person name="Ma S."/>
        </authorList>
    </citation>
    <scope>NUCLEOTIDE SEQUENCE [LARGE SCALE GENOMIC DNA]</scope>
    <source>
        <strain evidence="7">JN-39</strain>
    </source>
</reference>
<comment type="subcellular location">
    <subcellularLocation>
        <location evidence="1">Membrane</location>
        <topology evidence="1">Multi-pass membrane protein</topology>
    </subcellularLocation>
</comment>
<dbReference type="RefSeq" id="WP_128746329.1">
    <property type="nucleotide sequence ID" value="NZ_CP035281.1"/>
</dbReference>
<feature type="transmembrane region" description="Helical" evidence="5">
    <location>
        <begin position="402"/>
        <end position="419"/>
    </location>
</feature>
<organism evidence="6 7">
    <name type="scientific">Aminipila luticellarii</name>
    <dbReference type="NCBI Taxonomy" id="2507160"/>
    <lineage>
        <taxon>Bacteria</taxon>
        <taxon>Bacillati</taxon>
        <taxon>Bacillota</taxon>
        <taxon>Clostridia</taxon>
        <taxon>Peptostreptococcales</taxon>
        <taxon>Anaerovoracaceae</taxon>
        <taxon>Aminipila</taxon>
    </lineage>
</organism>
<dbReference type="EMBL" id="CP035281">
    <property type="protein sequence ID" value="QAT43550.1"/>
    <property type="molecule type" value="Genomic_DNA"/>
</dbReference>
<keyword evidence="2 5" id="KW-0812">Transmembrane</keyword>
<accession>A0A410PXG4</accession>
<dbReference type="GO" id="GO:0015179">
    <property type="term" value="F:L-amino acid transmembrane transporter activity"/>
    <property type="evidence" value="ECO:0007669"/>
    <property type="project" value="TreeGrafter"/>
</dbReference>
<feature type="transmembrane region" description="Helical" evidence="5">
    <location>
        <begin position="373"/>
        <end position="390"/>
    </location>
</feature>
<feature type="transmembrane region" description="Helical" evidence="5">
    <location>
        <begin position="44"/>
        <end position="67"/>
    </location>
</feature>
<dbReference type="PANTHER" id="PTHR11785:SF512">
    <property type="entry name" value="SOBREMESA, ISOFORM B"/>
    <property type="match status" value="1"/>
</dbReference>
<keyword evidence="3 5" id="KW-1133">Transmembrane helix</keyword>
<feature type="transmembrane region" description="Helical" evidence="5">
    <location>
        <begin position="425"/>
        <end position="444"/>
    </location>
</feature>
<dbReference type="PANTHER" id="PTHR11785">
    <property type="entry name" value="AMINO ACID TRANSPORTER"/>
    <property type="match status" value="1"/>
</dbReference>
<feature type="transmembrane region" description="Helical" evidence="5">
    <location>
        <begin position="277"/>
        <end position="298"/>
    </location>
</feature>
<dbReference type="KEGG" id="amij:EQM06_10145"/>
<feature type="transmembrane region" description="Helical" evidence="5">
    <location>
        <begin position="233"/>
        <end position="257"/>
    </location>
</feature>
<evidence type="ECO:0000256" key="1">
    <source>
        <dbReference type="ARBA" id="ARBA00004141"/>
    </source>
</evidence>
<proteinExistence type="predicted"/>
<feature type="transmembrane region" description="Helical" evidence="5">
    <location>
        <begin position="9"/>
        <end position="29"/>
    </location>
</feature>
<feature type="transmembrane region" description="Helical" evidence="5">
    <location>
        <begin position="335"/>
        <end position="353"/>
    </location>
</feature>
<dbReference type="Pfam" id="PF13520">
    <property type="entry name" value="AA_permease_2"/>
    <property type="match status" value="1"/>
</dbReference>
<sequence length="448" mass="48302">MKTELKEKYGLITAIAMVVGIVIGSGVFFKAEKVLNATGGNLPLGILAWVIGGLIMIACAYTFAVMATRYQYVNGIVDYAEATMGSTYGYYVGWFMALIYYPTLTSVLAWVSARYTCVLFGFDIVGGPCMTMACFFLIASYALNTLSPVLSGKFQVSTTVIKLIPLFLMAVIGTIVGLKTGMTAQNFTNVVTEVNQSHALFTAVVATAFAYEGWIVATSINAELKDSKKNLPIALVCGTFIIMAVYILYYVGLAGAVTNKVMMAGGEAGAKLAFETLFTNVGGTLIFVFVIISCLGTLNGLMLGCSRGIYSIASRNEGPHPEVFGQVDKVTNMPTNSSVLGVLLCAGWLLYFYGANLADPKWFGFFCFDSSELPIVSIYALYVPIFLMMIKKETDLSAFKRFLMPILAIIGCVFMIVAACFSHGIAVVAYLIVFAIIMLIGAVLNKKK</sequence>
<dbReference type="AlphaFoldDB" id="A0A410PXG4"/>
<evidence type="ECO:0000256" key="3">
    <source>
        <dbReference type="ARBA" id="ARBA00022989"/>
    </source>
</evidence>
<feature type="transmembrane region" description="Helical" evidence="5">
    <location>
        <begin position="88"/>
        <end position="112"/>
    </location>
</feature>
<name>A0A410PXG4_9FIRM</name>
<keyword evidence="7" id="KW-1185">Reference proteome</keyword>
<dbReference type="PIRSF" id="PIRSF006060">
    <property type="entry name" value="AA_transporter"/>
    <property type="match status" value="1"/>
</dbReference>
<dbReference type="Proteomes" id="UP000287601">
    <property type="component" value="Chromosome"/>
</dbReference>
<evidence type="ECO:0000256" key="4">
    <source>
        <dbReference type="ARBA" id="ARBA00023136"/>
    </source>
</evidence>